<keyword evidence="5" id="KW-0627">Porphyrin biosynthesis</keyword>
<dbReference type="RefSeq" id="WP_042530588.1">
    <property type="nucleotide sequence ID" value="NZ_CDGG01000001.1"/>
</dbReference>
<dbReference type="UniPathway" id="UPA00262">
    <property type="reaction ID" value="UER00222"/>
</dbReference>
<dbReference type="OrthoDB" id="9773765at2"/>
<dbReference type="STRING" id="545501.BN997_01268"/>
<evidence type="ECO:0000256" key="2">
    <source>
        <dbReference type="ARBA" id="ARBA00012400"/>
    </source>
</evidence>
<dbReference type="SUPFAM" id="SSF75615">
    <property type="entry name" value="Siroheme synthase middle domains-like"/>
    <property type="match status" value="1"/>
</dbReference>
<dbReference type="EC" id="1.3.1.76" evidence="2"/>
<comment type="pathway">
    <text evidence="1">Porphyrin-containing compound metabolism; siroheme biosynthesis; sirohydrochlorin from precorrin-2: step 1/1.</text>
</comment>
<evidence type="ECO:0000256" key="4">
    <source>
        <dbReference type="ARBA" id="ARBA00023027"/>
    </source>
</evidence>
<accession>A0A0A1MQY7</accession>
<dbReference type="AlphaFoldDB" id="A0A0A1MQY7"/>
<keyword evidence="4" id="KW-0520">NAD</keyword>
<comment type="catalytic activity">
    <reaction evidence="6">
        <text>precorrin-2 + NAD(+) = sirohydrochlorin + NADH + 2 H(+)</text>
        <dbReference type="Rhea" id="RHEA:15613"/>
        <dbReference type="ChEBI" id="CHEBI:15378"/>
        <dbReference type="ChEBI" id="CHEBI:57540"/>
        <dbReference type="ChEBI" id="CHEBI:57945"/>
        <dbReference type="ChEBI" id="CHEBI:58351"/>
        <dbReference type="ChEBI" id="CHEBI:58827"/>
        <dbReference type="EC" id="1.3.1.76"/>
    </reaction>
</comment>
<dbReference type="SUPFAM" id="SSF51735">
    <property type="entry name" value="NAD(P)-binding Rossmann-fold domains"/>
    <property type="match status" value="1"/>
</dbReference>
<dbReference type="GO" id="GO:0043115">
    <property type="term" value="F:precorrin-2 dehydrogenase activity"/>
    <property type="evidence" value="ECO:0007669"/>
    <property type="project" value="UniProtKB-EC"/>
</dbReference>
<protein>
    <recommendedName>
        <fullName evidence="2">precorrin-2 dehydrogenase</fullName>
        <ecNumber evidence="2">1.3.1.76</ecNumber>
    </recommendedName>
</protein>
<evidence type="ECO:0000256" key="6">
    <source>
        <dbReference type="ARBA" id="ARBA00047561"/>
    </source>
</evidence>
<dbReference type="InterPro" id="IPR028281">
    <property type="entry name" value="Sirohaem_synthase_central"/>
</dbReference>
<evidence type="ECO:0000256" key="1">
    <source>
        <dbReference type="ARBA" id="ARBA00005010"/>
    </source>
</evidence>
<dbReference type="Gene3D" id="3.40.50.720">
    <property type="entry name" value="NAD(P)-binding Rossmann-like Domain"/>
    <property type="match status" value="1"/>
</dbReference>
<dbReference type="GO" id="GO:0004325">
    <property type="term" value="F:ferrochelatase activity"/>
    <property type="evidence" value="ECO:0007669"/>
    <property type="project" value="InterPro"/>
</dbReference>
<dbReference type="Proteomes" id="UP000040453">
    <property type="component" value="Unassembled WGS sequence"/>
</dbReference>
<keyword evidence="3" id="KW-0560">Oxidoreductase</keyword>
<dbReference type="InterPro" id="IPR006367">
    <property type="entry name" value="Sirohaem_synthase_N"/>
</dbReference>
<dbReference type="GO" id="GO:0019354">
    <property type="term" value="P:siroheme biosynthetic process"/>
    <property type="evidence" value="ECO:0007669"/>
    <property type="project" value="UniProtKB-UniPathway"/>
</dbReference>
<sequence length="204" mass="23065">MHMPLFLEVKNQTVIAVGGGAVAARKVRHFLDAGAAITIIAPKLHPFLQQLYQKGKIKWQEREVHEGEHFNCLFLLLMTDKKELNMSLYENKQPHQLAYVANDAMKSDVSFPAVLQRGALSLALSTGGASPVYAKQLKNKLADQLPAEIEADLIFLDQARKRILTLPLTPEQKKQILQKITEEEFLRQGNRQQLLEEMLEAVQK</sequence>
<evidence type="ECO:0000256" key="5">
    <source>
        <dbReference type="ARBA" id="ARBA00023244"/>
    </source>
</evidence>
<dbReference type="PANTHER" id="PTHR35330">
    <property type="entry name" value="SIROHEME BIOSYNTHESIS PROTEIN MET8"/>
    <property type="match status" value="1"/>
</dbReference>
<dbReference type="Pfam" id="PF13241">
    <property type="entry name" value="NAD_binding_7"/>
    <property type="match status" value="1"/>
</dbReference>
<evidence type="ECO:0000259" key="7">
    <source>
        <dbReference type="Pfam" id="PF14824"/>
    </source>
</evidence>
<dbReference type="NCBIfam" id="TIGR01470">
    <property type="entry name" value="cysG_Nterm"/>
    <property type="match status" value="1"/>
</dbReference>
<dbReference type="EMBL" id="CDGG01000001">
    <property type="protein sequence ID" value="CEI81446.1"/>
    <property type="molecule type" value="Genomic_DNA"/>
</dbReference>
<evidence type="ECO:0000313" key="9">
    <source>
        <dbReference type="Proteomes" id="UP000040453"/>
    </source>
</evidence>
<gene>
    <name evidence="8" type="primary">sirC_2</name>
    <name evidence="8" type="ORF">BN997_01268</name>
</gene>
<evidence type="ECO:0000256" key="3">
    <source>
        <dbReference type="ARBA" id="ARBA00023002"/>
    </source>
</evidence>
<reference evidence="8 9" key="1">
    <citation type="submission" date="2014-11" db="EMBL/GenBank/DDBJ databases">
        <authorList>
            <person name="Urmite Genomes Urmite Genomes"/>
        </authorList>
    </citation>
    <scope>NUCLEOTIDE SEQUENCE [LARGE SCALE GENOMIC DNA]</scope>
    <source>
        <strain evidence="8 9">Oc5</strain>
    </source>
</reference>
<dbReference type="Gene3D" id="1.10.8.610">
    <property type="entry name" value="SirC, precorrin-2 dehydrogenase, C-terminal helical domain-like"/>
    <property type="match status" value="1"/>
</dbReference>
<keyword evidence="9" id="KW-1185">Reference proteome</keyword>
<dbReference type="Pfam" id="PF14824">
    <property type="entry name" value="Sirohm_synth_M"/>
    <property type="match status" value="1"/>
</dbReference>
<name>A0A0A1MQY7_9BACI</name>
<evidence type="ECO:0000313" key="8">
    <source>
        <dbReference type="EMBL" id="CEI81446.1"/>
    </source>
</evidence>
<dbReference type="InterPro" id="IPR028161">
    <property type="entry name" value="Met8-like"/>
</dbReference>
<proteinExistence type="predicted"/>
<dbReference type="InterPro" id="IPR042518">
    <property type="entry name" value="SirC_C"/>
</dbReference>
<organism evidence="8 9">
    <name type="scientific">Oceanobacillus oncorhynchi</name>
    <dbReference type="NCBI Taxonomy" id="545501"/>
    <lineage>
        <taxon>Bacteria</taxon>
        <taxon>Bacillati</taxon>
        <taxon>Bacillota</taxon>
        <taxon>Bacilli</taxon>
        <taxon>Bacillales</taxon>
        <taxon>Bacillaceae</taxon>
        <taxon>Oceanobacillus</taxon>
    </lineage>
</organism>
<feature type="domain" description="Siroheme synthase central" evidence="7">
    <location>
        <begin position="117"/>
        <end position="144"/>
    </location>
</feature>
<dbReference type="InterPro" id="IPR036291">
    <property type="entry name" value="NAD(P)-bd_dom_sf"/>
</dbReference>
<dbReference type="PANTHER" id="PTHR35330:SF1">
    <property type="entry name" value="SIROHEME BIOSYNTHESIS PROTEIN MET8"/>
    <property type="match status" value="1"/>
</dbReference>